<dbReference type="PANTHER" id="PTHR43401">
    <property type="entry name" value="L-THREONINE 3-DEHYDROGENASE"/>
    <property type="match status" value="1"/>
</dbReference>
<dbReference type="InterPro" id="IPR013154">
    <property type="entry name" value="ADH-like_N"/>
</dbReference>
<evidence type="ECO:0000256" key="1">
    <source>
        <dbReference type="ARBA" id="ARBA00023002"/>
    </source>
</evidence>
<feature type="non-terminal residue" evidence="3">
    <location>
        <position position="64"/>
    </location>
</feature>
<dbReference type="InterPro" id="IPR050129">
    <property type="entry name" value="Zn_alcohol_dh"/>
</dbReference>
<dbReference type="SUPFAM" id="SSF50129">
    <property type="entry name" value="GroES-like"/>
    <property type="match status" value="1"/>
</dbReference>
<organism evidence="3">
    <name type="scientific">marine metagenome</name>
    <dbReference type="NCBI Taxonomy" id="408172"/>
    <lineage>
        <taxon>unclassified sequences</taxon>
        <taxon>metagenomes</taxon>
        <taxon>ecological metagenomes</taxon>
    </lineage>
</organism>
<dbReference type="EMBL" id="UINC01009239">
    <property type="protein sequence ID" value="SVA41453.1"/>
    <property type="molecule type" value="Genomic_DNA"/>
</dbReference>
<dbReference type="Pfam" id="PF08240">
    <property type="entry name" value="ADH_N"/>
    <property type="match status" value="1"/>
</dbReference>
<name>A0A381VPK4_9ZZZZ</name>
<protein>
    <recommendedName>
        <fullName evidence="2">Alcohol dehydrogenase-like N-terminal domain-containing protein</fullName>
    </recommendedName>
</protein>
<proteinExistence type="predicted"/>
<gene>
    <name evidence="3" type="ORF">METZ01_LOCUS94307</name>
</gene>
<accession>A0A381VPK4</accession>
<reference evidence="3" key="1">
    <citation type="submission" date="2018-05" db="EMBL/GenBank/DDBJ databases">
        <authorList>
            <person name="Lanie J.A."/>
            <person name="Ng W.-L."/>
            <person name="Kazmierczak K.M."/>
            <person name="Andrzejewski T.M."/>
            <person name="Davidsen T.M."/>
            <person name="Wayne K.J."/>
            <person name="Tettelin H."/>
            <person name="Glass J.I."/>
            <person name="Rusch D."/>
            <person name="Podicherti R."/>
            <person name="Tsui H.-C.T."/>
            <person name="Winkler M.E."/>
        </authorList>
    </citation>
    <scope>NUCLEOTIDE SEQUENCE</scope>
</reference>
<dbReference type="GO" id="GO:0016491">
    <property type="term" value="F:oxidoreductase activity"/>
    <property type="evidence" value="ECO:0007669"/>
    <property type="project" value="UniProtKB-KW"/>
</dbReference>
<evidence type="ECO:0000313" key="3">
    <source>
        <dbReference type="EMBL" id="SVA41453.1"/>
    </source>
</evidence>
<dbReference type="InterPro" id="IPR011032">
    <property type="entry name" value="GroES-like_sf"/>
</dbReference>
<dbReference type="AlphaFoldDB" id="A0A381VPK4"/>
<dbReference type="PANTHER" id="PTHR43401:SF2">
    <property type="entry name" value="L-THREONINE 3-DEHYDROGENASE"/>
    <property type="match status" value="1"/>
</dbReference>
<sequence length="64" mass="6912">MRAAVYRSKQLFEVTDIPKPEPGPEEVLIKVNQSAICGTDVHAFMYDIAPPGSVLGHEFAGVIA</sequence>
<keyword evidence="1" id="KW-0560">Oxidoreductase</keyword>
<evidence type="ECO:0000259" key="2">
    <source>
        <dbReference type="Pfam" id="PF08240"/>
    </source>
</evidence>
<dbReference type="Gene3D" id="3.90.180.10">
    <property type="entry name" value="Medium-chain alcohol dehydrogenases, catalytic domain"/>
    <property type="match status" value="1"/>
</dbReference>
<feature type="domain" description="Alcohol dehydrogenase-like N-terminal" evidence="2">
    <location>
        <begin position="23"/>
        <end position="63"/>
    </location>
</feature>